<keyword evidence="3" id="KW-0969">Cilium</keyword>
<protein>
    <submittedName>
        <fullName evidence="3">Flagellar hook-length control protein</fullName>
    </submittedName>
</protein>
<feature type="compositionally biased region" description="Basic and acidic residues" evidence="1">
    <location>
        <begin position="164"/>
        <end position="190"/>
    </location>
</feature>
<dbReference type="Proteomes" id="UP000031518">
    <property type="component" value="Unassembled WGS sequence"/>
</dbReference>
<feature type="compositionally biased region" description="Polar residues" evidence="1">
    <location>
        <begin position="242"/>
        <end position="260"/>
    </location>
</feature>
<dbReference type="AlphaFoldDB" id="A0A0B6WY45"/>
<proteinExistence type="predicted"/>
<feature type="compositionally biased region" description="Polar residues" evidence="1">
    <location>
        <begin position="311"/>
        <end position="322"/>
    </location>
</feature>
<evidence type="ECO:0000313" key="3">
    <source>
        <dbReference type="EMBL" id="CDM65637.1"/>
    </source>
</evidence>
<feature type="compositionally biased region" description="Basic and acidic residues" evidence="1">
    <location>
        <begin position="462"/>
        <end position="500"/>
    </location>
</feature>
<feature type="compositionally biased region" description="Polar residues" evidence="1">
    <location>
        <begin position="143"/>
        <end position="159"/>
    </location>
</feature>
<keyword evidence="3" id="KW-0282">Flagellum</keyword>
<organism evidence="3 4">
    <name type="scientific">Pyrinomonas methylaliphatogenes</name>
    <dbReference type="NCBI Taxonomy" id="454194"/>
    <lineage>
        <taxon>Bacteria</taxon>
        <taxon>Pseudomonadati</taxon>
        <taxon>Acidobacteriota</taxon>
        <taxon>Blastocatellia</taxon>
        <taxon>Blastocatellales</taxon>
        <taxon>Pyrinomonadaceae</taxon>
        <taxon>Pyrinomonas</taxon>
    </lineage>
</organism>
<dbReference type="Gene3D" id="3.30.750.140">
    <property type="match status" value="1"/>
</dbReference>
<gene>
    <name evidence="3" type="ORF">PYK22_01642</name>
</gene>
<evidence type="ECO:0000256" key="1">
    <source>
        <dbReference type="SAM" id="MobiDB-lite"/>
    </source>
</evidence>
<feature type="compositionally biased region" description="Basic and acidic residues" evidence="1">
    <location>
        <begin position="265"/>
        <end position="280"/>
    </location>
</feature>
<dbReference type="InterPro" id="IPR021136">
    <property type="entry name" value="Flagellar_hook_control-like_C"/>
</dbReference>
<feature type="region of interest" description="Disordered" evidence="1">
    <location>
        <begin position="39"/>
        <end position="348"/>
    </location>
</feature>
<accession>A0A0B6WY45</accession>
<keyword evidence="4" id="KW-1185">Reference proteome</keyword>
<name>A0A0B6WY45_9BACT</name>
<dbReference type="STRING" id="454194.PYK22_01642"/>
<keyword evidence="3" id="KW-0966">Cell projection</keyword>
<feature type="compositionally biased region" description="Polar residues" evidence="1">
    <location>
        <begin position="39"/>
        <end position="52"/>
    </location>
</feature>
<feature type="region of interest" description="Disordered" evidence="1">
    <location>
        <begin position="452"/>
        <end position="500"/>
    </location>
</feature>
<evidence type="ECO:0000313" key="4">
    <source>
        <dbReference type="Proteomes" id="UP000031518"/>
    </source>
</evidence>
<dbReference type="Pfam" id="PF02120">
    <property type="entry name" value="Flg_hook"/>
    <property type="match status" value="1"/>
</dbReference>
<dbReference type="InterPro" id="IPR038610">
    <property type="entry name" value="FliK-like_C_sf"/>
</dbReference>
<sequence>MMIENNFALPTAADDRAAMETPLTDQACALWAALFAALQTDTPPSNPNQNPESADAPAKEKDVGDEASPPASAPPVLYLLQQPAPPKDGAPPVVHDEDLSVPTLRSGPARSSPLFETSSGPLAASDAIRNGPPASQIKGETPENASLSSGRQPNPTVSEPTRLAAEEGAEKAQDGTVKRTGVADKTDAPERAISLTADAFPSNQPADRSNEEAARALSLNAQSLDRSAQPSELSARVHPNIPLTQERSANRSALTDSAFTSEPHPPQDRRSGAPTEEAKQARAPITISQIKAMLAATAEATSHAFERSAKLASSSEAQQQGFASHESPDEQRASFENSGPALADRRIDASDLTGRGSVKEINPGQQIAAQIVAAARETIQTRPRSLEIQLHPAELGRVHAVLQRDEEGRLSATLTVETESAHHALNSGVEELRHALEQAGINTDRIEVVMSAPSYSSPEQQQPKEERRSTDYFYRKDSLSPEKTESSNATTDDRLISLRA</sequence>
<dbReference type="RefSeq" id="WP_041976021.1">
    <property type="nucleotide sequence ID" value="NZ_CBXV010000005.1"/>
</dbReference>
<dbReference type="OrthoDB" id="7203912at2"/>
<evidence type="ECO:0000259" key="2">
    <source>
        <dbReference type="Pfam" id="PF02120"/>
    </source>
</evidence>
<dbReference type="CDD" id="cd17470">
    <property type="entry name" value="T3SS_Flik_C"/>
    <property type="match status" value="1"/>
</dbReference>
<feature type="domain" description="Flagellar hook-length control protein-like C-terminal" evidence="2">
    <location>
        <begin position="378"/>
        <end position="453"/>
    </location>
</feature>
<reference evidence="3 4" key="2">
    <citation type="submission" date="2015-01" db="EMBL/GenBank/DDBJ databases">
        <title>Complete genome sequence of Pyrinomonas methylaliphatogenes type strain K22T.</title>
        <authorList>
            <person name="Lee K.C.Y."/>
            <person name="Power J.F."/>
            <person name="Dunfield P.F."/>
            <person name="Morgan X.C."/>
            <person name="Huttenhower C."/>
            <person name="Stott M.B."/>
        </authorList>
    </citation>
    <scope>NUCLEOTIDE SEQUENCE [LARGE SCALE GENOMIC DNA]</scope>
    <source>
        <strain evidence="3 4">K22</strain>
    </source>
</reference>
<feature type="compositionally biased region" description="Polar residues" evidence="1">
    <location>
        <begin position="219"/>
        <end position="232"/>
    </location>
</feature>
<reference evidence="3 4" key="1">
    <citation type="submission" date="2013-12" db="EMBL/GenBank/DDBJ databases">
        <authorList>
            <person name="Stott M."/>
        </authorList>
    </citation>
    <scope>NUCLEOTIDE SEQUENCE [LARGE SCALE GENOMIC DNA]</scope>
    <source>
        <strain evidence="3 4">K22</strain>
    </source>
</reference>
<dbReference type="EMBL" id="CBXV010000005">
    <property type="protein sequence ID" value="CDM65637.1"/>
    <property type="molecule type" value="Genomic_DNA"/>
</dbReference>